<dbReference type="Proteomes" id="UP000324029">
    <property type="component" value="Unassembled WGS sequence"/>
</dbReference>
<reference evidence="1 2" key="1">
    <citation type="submission" date="2019-08" db="EMBL/GenBank/DDBJ databases">
        <title>Subclass B2 metallo-beta lactamase from Pseudomonas synxantha.</title>
        <authorList>
            <person name="Poirel L."/>
            <person name="Palmieri M."/>
            <person name="Masseron A."/>
            <person name="Perreten V."/>
            <person name="Nordman P."/>
        </authorList>
    </citation>
    <scope>NUCLEOTIDE SEQUENCE [LARGE SCALE GENOMIC DNA]</scope>
    <source>
        <strain evidence="1 2">MCP106</strain>
    </source>
</reference>
<protein>
    <submittedName>
        <fullName evidence="1">Diiron oxygenase</fullName>
    </submittedName>
</protein>
<gene>
    <name evidence="1" type="ORF">FXO26_05100</name>
</gene>
<dbReference type="GO" id="GO:0016491">
    <property type="term" value="F:oxidoreductase activity"/>
    <property type="evidence" value="ECO:0007669"/>
    <property type="project" value="InterPro"/>
</dbReference>
<name>A0A5D3GII3_9PSED</name>
<comment type="caution">
    <text evidence="1">The sequence shown here is derived from an EMBL/GenBank/DDBJ whole genome shotgun (WGS) entry which is preliminary data.</text>
</comment>
<dbReference type="RefSeq" id="WP_032878526.1">
    <property type="nucleotide sequence ID" value="NZ_MSDH01000001.1"/>
</dbReference>
<dbReference type="Pfam" id="PF11583">
    <property type="entry name" value="AurF"/>
    <property type="match status" value="1"/>
</dbReference>
<reference evidence="1 2" key="2">
    <citation type="submission" date="2019-08" db="EMBL/GenBank/DDBJ databases">
        <authorList>
            <person name="Brilhante M."/>
            <person name="Perreten V."/>
        </authorList>
    </citation>
    <scope>NUCLEOTIDE SEQUENCE [LARGE SCALE GENOMIC DNA]</scope>
    <source>
        <strain evidence="1 2">MCP106</strain>
    </source>
</reference>
<dbReference type="EMBL" id="VSRO01000001">
    <property type="protein sequence ID" value="TYK60489.1"/>
    <property type="molecule type" value="Genomic_DNA"/>
</dbReference>
<dbReference type="InterPro" id="IPR025859">
    <property type="entry name" value="AurF/CmlI"/>
</dbReference>
<dbReference type="InterPro" id="IPR012348">
    <property type="entry name" value="RNR-like"/>
</dbReference>
<evidence type="ECO:0000313" key="1">
    <source>
        <dbReference type="EMBL" id="TYK60489.1"/>
    </source>
</evidence>
<accession>A0A5D3GII3</accession>
<dbReference type="AlphaFoldDB" id="A0A5D3GII3"/>
<organism evidence="1 2">
    <name type="scientific">Pseudomonas synxantha</name>
    <dbReference type="NCBI Taxonomy" id="47883"/>
    <lineage>
        <taxon>Bacteria</taxon>
        <taxon>Pseudomonadati</taxon>
        <taxon>Pseudomonadota</taxon>
        <taxon>Gammaproteobacteria</taxon>
        <taxon>Pseudomonadales</taxon>
        <taxon>Pseudomonadaceae</taxon>
        <taxon>Pseudomonas</taxon>
    </lineage>
</organism>
<dbReference type="Gene3D" id="1.10.620.20">
    <property type="entry name" value="Ribonucleotide Reductase, subunit A"/>
    <property type="match status" value="1"/>
</dbReference>
<evidence type="ECO:0000313" key="2">
    <source>
        <dbReference type="Proteomes" id="UP000324029"/>
    </source>
</evidence>
<proteinExistence type="predicted"/>
<sequence length="318" mass="35763">MNAVNYQSFADDWERRATIRTRPRRVLENDGKLIFPLCRQPLVLSATFLEHCPQWRDFVLTQSFYKFVNDVVIFETEIVDKTARSIAKNRFSLPFPLACRYDAMTVVVDEDYHALVALDFLQQAVEMTGIEPLNLPGQIELSCALPTAQAKVPAHLHDAVELIAVAIAENTVTHDVAAFSKDASVKSSVRGLMADHLFDEGRHARFWAQLVRIYWQSATPQDRDSIAQALPVFLARYLTNDLQQDFDLQLIEHLDISADTRLALRHEIHALDFPITHQHPLVANIMGLLRQSGVLQTPSVAQALSAYLPVPGRLACGV</sequence>